<dbReference type="Proteomes" id="UP000693970">
    <property type="component" value="Unassembled WGS sequence"/>
</dbReference>
<feature type="region of interest" description="Disordered" evidence="1">
    <location>
        <begin position="413"/>
        <end position="443"/>
    </location>
</feature>
<dbReference type="EMBL" id="JAGRRH010000006">
    <property type="protein sequence ID" value="KAG7367797.1"/>
    <property type="molecule type" value="Genomic_DNA"/>
</dbReference>
<name>A0A9K3Q1B7_9STRA</name>
<protein>
    <submittedName>
        <fullName evidence="2">Uncharacterized protein</fullName>
    </submittedName>
</protein>
<evidence type="ECO:0000313" key="2">
    <source>
        <dbReference type="EMBL" id="KAG7367797.1"/>
    </source>
</evidence>
<feature type="compositionally biased region" description="Basic residues" evidence="1">
    <location>
        <begin position="15"/>
        <end position="25"/>
    </location>
</feature>
<gene>
    <name evidence="2" type="ORF">IV203_030540</name>
</gene>
<reference evidence="2" key="1">
    <citation type="journal article" date="2021" name="Sci. Rep.">
        <title>Diploid genomic architecture of Nitzschia inconspicua, an elite biomass production diatom.</title>
        <authorList>
            <person name="Oliver A."/>
            <person name="Podell S."/>
            <person name="Pinowska A."/>
            <person name="Traller J.C."/>
            <person name="Smith S.R."/>
            <person name="McClure R."/>
            <person name="Beliaev A."/>
            <person name="Bohutskyi P."/>
            <person name="Hill E.A."/>
            <person name="Rabines A."/>
            <person name="Zheng H."/>
            <person name="Allen L.Z."/>
            <person name="Kuo A."/>
            <person name="Grigoriev I.V."/>
            <person name="Allen A.E."/>
            <person name="Hazlebeck D."/>
            <person name="Allen E.E."/>
        </authorList>
    </citation>
    <scope>NUCLEOTIDE SEQUENCE</scope>
    <source>
        <strain evidence="2">Hildebrandi</strain>
    </source>
</reference>
<dbReference type="OrthoDB" id="48736at2759"/>
<sequence length="443" mass="49660">MTKDTIEDEFVQPKTNRRTPNRRRSNNNNNNNNNNRNTGSGRGKGTGQKKHTNNGRSQNVFQKKGWAKPTSSDGPISNDHPTSTTTMKPSSFLPYEDPISEEIASMVTSQFQEHIDDEITTALASTAAITFYASVASAASESDSKIDMDQLSTELSQQQKDDYEVGVSDFASMMKLQNMAEMLADFGQQDFDWKKKEIRVTSTPQDTTADIHVTSLVSTPTSSSTFPNRLAPHGKAPIHILLQSFGYIHSAPESNSKSWSPYSQPLPALDIRSITEQVPTHLLFHDGLHSGVIKRLLREQQVDNEKCRWKNVDDDNDQQQPNSNASFRNLQDYSRRFIAQQWIYPKLVEAMTEGQHGYVNPVIMTIAIGSHLGRHRSVVVVEWVATELRKLLRQNKDGTLAVPVSVETVHRDVDKKVPANATGKQRNKKDTHKDDADSDNDQV</sequence>
<evidence type="ECO:0000313" key="3">
    <source>
        <dbReference type="Proteomes" id="UP000693970"/>
    </source>
</evidence>
<evidence type="ECO:0000256" key="1">
    <source>
        <dbReference type="SAM" id="MobiDB-lite"/>
    </source>
</evidence>
<feature type="region of interest" description="Disordered" evidence="1">
    <location>
        <begin position="1"/>
        <end position="94"/>
    </location>
</feature>
<comment type="caution">
    <text evidence="2">The sequence shown here is derived from an EMBL/GenBank/DDBJ whole genome shotgun (WGS) entry which is preliminary data.</text>
</comment>
<keyword evidence="3" id="KW-1185">Reference proteome</keyword>
<accession>A0A9K3Q1B7</accession>
<proteinExistence type="predicted"/>
<reference evidence="2" key="2">
    <citation type="submission" date="2021-04" db="EMBL/GenBank/DDBJ databases">
        <authorList>
            <person name="Podell S."/>
        </authorList>
    </citation>
    <scope>NUCLEOTIDE SEQUENCE</scope>
    <source>
        <strain evidence="2">Hildebrandi</strain>
    </source>
</reference>
<organism evidence="2 3">
    <name type="scientific">Nitzschia inconspicua</name>
    <dbReference type="NCBI Taxonomy" id="303405"/>
    <lineage>
        <taxon>Eukaryota</taxon>
        <taxon>Sar</taxon>
        <taxon>Stramenopiles</taxon>
        <taxon>Ochrophyta</taxon>
        <taxon>Bacillariophyta</taxon>
        <taxon>Bacillariophyceae</taxon>
        <taxon>Bacillariophycidae</taxon>
        <taxon>Bacillariales</taxon>
        <taxon>Bacillariaceae</taxon>
        <taxon>Nitzschia</taxon>
    </lineage>
</organism>
<feature type="compositionally biased region" description="Acidic residues" evidence="1">
    <location>
        <begin position="1"/>
        <end position="10"/>
    </location>
</feature>
<dbReference type="AlphaFoldDB" id="A0A9K3Q1B7"/>
<feature type="compositionally biased region" description="Polar residues" evidence="1">
    <location>
        <begin position="69"/>
        <end position="89"/>
    </location>
</feature>
<feature type="compositionally biased region" description="Low complexity" evidence="1">
    <location>
        <begin position="26"/>
        <end position="39"/>
    </location>
</feature>